<dbReference type="Gene3D" id="3.40.50.1820">
    <property type="entry name" value="alpha/beta hydrolase"/>
    <property type="match status" value="1"/>
</dbReference>
<dbReference type="PANTHER" id="PTHR22946:SF9">
    <property type="entry name" value="POLYKETIDE TRANSFERASE AF380"/>
    <property type="match status" value="1"/>
</dbReference>
<comment type="similarity">
    <text evidence="1">Belongs to the AB hydrolase superfamily.</text>
</comment>
<proteinExistence type="inferred from homology"/>
<reference evidence="4 5" key="1">
    <citation type="submission" date="2018-06" db="EMBL/GenBank/DDBJ databases">
        <title>Genomic Encyclopedia of Type Strains, Phase IV (KMG-IV): sequencing the most valuable type-strain genomes for metagenomic binning, comparative biology and taxonomic classification.</title>
        <authorList>
            <person name="Goeker M."/>
        </authorList>
    </citation>
    <scope>NUCLEOTIDE SEQUENCE [LARGE SCALE GENOMIC DNA]</scope>
    <source>
        <strain evidence="4 5">DSM 45521</strain>
    </source>
</reference>
<evidence type="ECO:0000256" key="1">
    <source>
        <dbReference type="ARBA" id="ARBA00008645"/>
    </source>
</evidence>
<keyword evidence="2 4" id="KW-0378">Hydrolase</keyword>
<dbReference type="InterPro" id="IPR022742">
    <property type="entry name" value="Hydrolase_4"/>
</dbReference>
<dbReference type="InterPro" id="IPR050261">
    <property type="entry name" value="FrsA_esterase"/>
</dbReference>
<dbReference type="GO" id="GO:0052689">
    <property type="term" value="F:carboxylic ester hydrolase activity"/>
    <property type="evidence" value="ECO:0007669"/>
    <property type="project" value="UniProtKB-ARBA"/>
</dbReference>
<dbReference type="AlphaFoldDB" id="A0A318RB20"/>
<dbReference type="PANTHER" id="PTHR22946">
    <property type="entry name" value="DIENELACTONE HYDROLASE DOMAIN-CONTAINING PROTEIN-RELATED"/>
    <property type="match status" value="1"/>
</dbReference>
<keyword evidence="5" id="KW-1185">Reference proteome</keyword>
<dbReference type="EMBL" id="QJSP01000024">
    <property type="protein sequence ID" value="PYE12204.1"/>
    <property type="molecule type" value="Genomic_DNA"/>
</dbReference>
<dbReference type="Proteomes" id="UP000247591">
    <property type="component" value="Unassembled WGS sequence"/>
</dbReference>
<protein>
    <submittedName>
        <fullName evidence="4">Alpha-beta hydrolase superfamily lysophospholipase</fullName>
    </submittedName>
</protein>
<sequence>MTAQVDAPRVPDFATISFRSGGTRCEAWHFVAGNDTLTRPAGRPIVVMAHGLGGTKDSGLVPYAERLAAAGLDVFAFDYRGFGASGGVDRQSVSISGQLEDYRAAVSAATAIEGVDAKRVVLWGVSLSGGHVLSVGSGRGDVAAIIAMTPLVNGLAAGRLALGHVPASSIARSTGLGMRSRVRKRMGRAPIMMPIVAGPGEVGALTLPGYRDDYLAIAGPTWQNTIDAAIGQEIGSYRADRDAAGITAPVLMQIADFDRSAPTHSAANAAVKARAEVRHYPCDHFGVYHGQAWFERAVAHQIQFLVRHLAPRPASDHSPGA</sequence>
<evidence type="ECO:0000313" key="4">
    <source>
        <dbReference type="EMBL" id="PYE12204.1"/>
    </source>
</evidence>
<feature type="domain" description="Serine aminopeptidase S33" evidence="3">
    <location>
        <begin position="43"/>
        <end position="153"/>
    </location>
</feature>
<accession>A0A318RB20</accession>
<dbReference type="InterPro" id="IPR029058">
    <property type="entry name" value="AB_hydrolase_fold"/>
</dbReference>
<dbReference type="RefSeq" id="WP_110472627.1">
    <property type="nucleotide sequence ID" value="NZ_QJSP01000024.1"/>
</dbReference>
<organism evidence="4 5">
    <name type="scientific">Williamsia limnetica</name>
    <dbReference type="NCBI Taxonomy" id="882452"/>
    <lineage>
        <taxon>Bacteria</taxon>
        <taxon>Bacillati</taxon>
        <taxon>Actinomycetota</taxon>
        <taxon>Actinomycetes</taxon>
        <taxon>Mycobacteriales</taxon>
        <taxon>Nocardiaceae</taxon>
        <taxon>Williamsia</taxon>
    </lineage>
</organism>
<evidence type="ECO:0000259" key="3">
    <source>
        <dbReference type="Pfam" id="PF12146"/>
    </source>
</evidence>
<name>A0A318RB20_WILLI</name>
<comment type="caution">
    <text evidence="4">The sequence shown here is derived from an EMBL/GenBank/DDBJ whole genome shotgun (WGS) entry which is preliminary data.</text>
</comment>
<dbReference type="SUPFAM" id="SSF53474">
    <property type="entry name" value="alpha/beta-Hydrolases"/>
    <property type="match status" value="1"/>
</dbReference>
<evidence type="ECO:0000313" key="5">
    <source>
        <dbReference type="Proteomes" id="UP000247591"/>
    </source>
</evidence>
<dbReference type="OrthoDB" id="5902829at2"/>
<dbReference type="Pfam" id="PF12146">
    <property type="entry name" value="Hydrolase_4"/>
    <property type="match status" value="1"/>
</dbReference>
<gene>
    <name evidence="4" type="ORF">DFR67_12444</name>
</gene>
<evidence type="ECO:0000256" key="2">
    <source>
        <dbReference type="ARBA" id="ARBA00022801"/>
    </source>
</evidence>